<name>H2Y198_CIOIN</name>
<evidence type="ECO:0000313" key="1">
    <source>
        <dbReference type="Ensembl" id="ENSCINP00000035682.1"/>
    </source>
</evidence>
<dbReference type="Proteomes" id="UP000008144">
    <property type="component" value="Chromosome 8"/>
</dbReference>
<dbReference type="EMBL" id="EAAA01002747">
    <property type="status" value="NOT_ANNOTATED_CDS"/>
    <property type="molecule type" value="Genomic_DNA"/>
</dbReference>
<reference evidence="1" key="3">
    <citation type="submission" date="2025-08" db="UniProtKB">
        <authorList>
            <consortium name="Ensembl"/>
        </authorList>
    </citation>
    <scope>IDENTIFICATION</scope>
</reference>
<sequence>DGLSKRIETTQLSIHITHTLVIIQQINLVKGDASKYNSINTKQIKVFEIMKLHYGFYSNIFGTKCSFFLL</sequence>
<reference evidence="1" key="4">
    <citation type="submission" date="2025-09" db="UniProtKB">
        <authorList>
            <consortium name="Ensembl"/>
        </authorList>
    </citation>
    <scope>IDENTIFICATION</scope>
</reference>
<dbReference type="InParanoid" id="H2Y198"/>
<dbReference type="AlphaFoldDB" id="H2Y198"/>
<protein>
    <submittedName>
        <fullName evidence="1">Uncharacterized protein</fullName>
    </submittedName>
</protein>
<proteinExistence type="predicted"/>
<dbReference type="HOGENOM" id="CLU_2764331_0_0_1"/>
<accession>H2Y198</accession>
<organism evidence="1 2">
    <name type="scientific">Ciona intestinalis</name>
    <name type="common">Transparent sea squirt</name>
    <name type="synonym">Ascidia intestinalis</name>
    <dbReference type="NCBI Taxonomy" id="7719"/>
    <lineage>
        <taxon>Eukaryota</taxon>
        <taxon>Metazoa</taxon>
        <taxon>Chordata</taxon>
        <taxon>Tunicata</taxon>
        <taxon>Ascidiacea</taxon>
        <taxon>Phlebobranchia</taxon>
        <taxon>Cionidae</taxon>
        <taxon>Ciona</taxon>
    </lineage>
</organism>
<keyword evidence="2" id="KW-1185">Reference proteome</keyword>
<reference evidence="2" key="1">
    <citation type="journal article" date="2002" name="Science">
        <title>The draft genome of Ciona intestinalis: insights into chordate and vertebrate origins.</title>
        <authorList>
            <person name="Dehal P."/>
            <person name="Satou Y."/>
            <person name="Campbell R.K."/>
            <person name="Chapman J."/>
            <person name="Degnan B."/>
            <person name="De Tomaso A."/>
            <person name="Davidson B."/>
            <person name="Di Gregorio A."/>
            <person name="Gelpke M."/>
            <person name="Goodstein D.M."/>
            <person name="Harafuji N."/>
            <person name="Hastings K.E."/>
            <person name="Ho I."/>
            <person name="Hotta K."/>
            <person name="Huang W."/>
            <person name="Kawashima T."/>
            <person name="Lemaire P."/>
            <person name="Martinez D."/>
            <person name="Meinertzhagen I.A."/>
            <person name="Necula S."/>
            <person name="Nonaka M."/>
            <person name="Putnam N."/>
            <person name="Rash S."/>
            <person name="Saiga H."/>
            <person name="Satake M."/>
            <person name="Terry A."/>
            <person name="Yamada L."/>
            <person name="Wang H.G."/>
            <person name="Awazu S."/>
            <person name="Azumi K."/>
            <person name="Boore J."/>
            <person name="Branno M."/>
            <person name="Chin-Bow S."/>
            <person name="DeSantis R."/>
            <person name="Doyle S."/>
            <person name="Francino P."/>
            <person name="Keys D.N."/>
            <person name="Haga S."/>
            <person name="Hayashi H."/>
            <person name="Hino K."/>
            <person name="Imai K.S."/>
            <person name="Inaba K."/>
            <person name="Kano S."/>
            <person name="Kobayashi K."/>
            <person name="Kobayashi M."/>
            <person name="Lee B.I."/>
            <person name="Makabe K.W."/>
            <person name="Manohar C."/>
            <person name="Matassi G."/>
            <person name="Medina M."/>
            <person name="Mochizuki Y."/>
            <person name="Mount S."/>
            <person name="Morishita T."/>
            <person name="Miura S."/>
            <person name="Nakayama A."/>
            <person name="Nishizaka S."/>
            <person name="Nomoto H."/>
            <person name="Ohta F."/>
            <person name="Oishi K."/>
            <person name="Rigoutsos I."/>
            <person name="Sano M."/>
            <person name="Sasaki A."/>
            <person name="Sasakura Y."/>
            <person name="Shoguchi E."/>
            <person name="Shin-i T."/>
            <person name="Spagnuolo A."/>
            <person name="Stainier D."/>
            <person name="Suzuki M.M."/>
            <person name="Tassy O."/>
            <person name="Takatori N."/>
            <person name="Tokuoka M."/>
            <person name="Yagi K."/>
            <person name="Yoshizaki F."/>
            <person name="Wada S."/>
            <person name="Zhang C."/>
            <person name="Hyatt P.D."/>
            <person name="Larimer F."/>
            <person name="Detter C."/>
            <person name="Doggett N."/>
            <person name="Glavina T."/>
            <person name="Hawkins T."/>
            <person name="Richardson P."/>
            <person name="Lucas S."/>
            <person name="Kohara Y."/>
            <person name="Levine M."/>
            <person name="Satoh N."/>
            <person name="Rokhsar D.S."/>
        </authorList>
    </citation>
    <scope>NUCLEOTIDE SEQUENCE [LARGE SCALE GENOMIC DNA]</scope>
</reference>
<reference evidence="1" key="2">
    <citation type="journal article" date="2008" name="Genome Biol.">
        <title>Improved genome assembly and evidence-based global gene model set for the chordate Ciona intestinalis: new insight into intron and operon populations.</title>
        <authorList>
            <person name="Satou Y."/>
            <person name="Mineta K."/>
            <person name="Ogasawara M."/>
            <person name="Sasakura Y."/>
            <person name="Shoguchi E."/>
            <person name="Ueno K."/>
            <person name="Yamada L."/>
            <person name="Matsumoto J."/>
            <person name="Wasserscheid J."/>
            <person name="Dewar K."/>
            <person name="Wiley G.B."/>
            <person name="Macmil S.L."/>
            <person name="Roe B.A."/>
            <person name="Zeller R.W."/>
            <person name="Hastings K.E."/>
            <person name="Lemaire P."/>
            <person name="Lindquist E."/>
            <person name="Endo T."/>
            <person name="Hotta K."/>
            <person name="Inaba K."/>
        </authorList>
    </citation>
    <scope>NUCLEOTIDE SEQUENCE [LARGE SCALE GENOMIC DNA]</scope>
    <source>
        <strain evidence="1">wild type</strain>
    </source>
</reference>
<evidence type="ECO:0000313" key="2">
    <source>
        <dbReference type="Proteomes" id="UP000008144"/>
    </source>
</evidence>
<dbReference type="Ensembl" id="ENSCINT00000032058.1">
    <property type="protein sequence ID" value="ENSCINP00000035682.1"/>
    <property type="gene ID" value="ENSCING00000024721.1"/>
</dbReference>